<sequence>MAKSRLPAFLQDHPGLGSLGNVEVPRLKLLQASSPELAQAENAKEGEFWHSLLGRSIGSSIRICPVFINWCFILWRPREAGGGILARADDSKHWIPADAEFSVKLKSGDEVTWRTGRTVMASGLNKRGSYNPNDPNSPPAATRLYSVVCSFPDHQNWPPAVVNLQRTSEKAATKLIDQLKVLRAPSFGVILEMASVKDESPSGEFYNYAFELYGPVEDKPFYEENSRQYRFFIEHGLKVKDLEGAQDD</sequence>
<evidence type="ECO:0000313" key="2">
    <source>
        <dbReference type="Proteomes" id="UP000189940"/>
    </source>
</evidence>
<dbReference type="RefSeq" id="WP_079447850.1">
    <property type="nucleotide sequence ID" value="NZ_JAVDPZ010000046.1"/>
</dbReference>
<dbReference type="OrthoDB" id="8263943at2"/>
<keyword evidence="2" id="KW-1185">Reference proteome</keyword>
<organism evidence="1 2">
    <name type="scientific">Nitrobacter vulgaris</name>
    <dbReference type="NCBI Taxonomy" id="29421"/>
    <lineage>
        <taxon>Bacteria</taxon>
        <taxon>Pseudomonadati</taxon>
        <taxon>Pseudomonadota</taxon>
        <taxon>Alphaproteobacteria</taxon>
        <taxon>Hyphomicrobiales</taxon>
        <taxon>Nitrobacteraceae</taxon>
        <taxon>Nitrobacter</taxon>
    </lineage>
</organism>
<dbReference type="STRING" id="29421.B2M20_14975"/>
<protein>
    <submittedName>
        <fullName evidence="1">Uncharacterized protein</fullName>
    </submittedName>
</protein>
<dbReference type="EMBL" id="MWPQ01000053">
    <property type="protein sequence ID" value="OPH81930.1"/>
    <property type="molecule type" value="Genomic_DNA"/>
</dbReference>
<dbReference type="Proteomes" id="UP000189940">
    <property type="component" value="Unassembled WGS sequence"/>
</dbReference>
<dbReference type="AlphaFoldDB" id="A0A1V4HWI7"/>
<comment type="caution">
    <text evidence="1">The sequence shown here is derived from an EMBL/GenBank/DDBJ whole genome shotgun (WGS) entry which is preliminary data.</text>
</comment>
<dbReference type="Pfam" id="PF23977">
    <property type="entry name" value="Pam3_Gp34"/>
    <property type="match status" value="1"/>
</dbReference>
<gene>
    <name evidence="1" type="ORF">B2M20_14975</name>
</gene>
<accession>A0A1V4HWI7</accession>
<dbReference type="InterPro" id="IPR056957">
    <property type="entry name" value="Pam3_Gp34-like"/>
</dbReference>
<proteinExistence type="predicted"/>
<name>A0A1V4HWI7_NITVU</name>
<evidence type="ECO:0000313" key="1">
    <source>
        <dbReference type="EMBL" id="OPH81930.1"/>
    </source>
</evidence>
<reference evidence="1 2" key="1">
    <citation type="submission" date="2017-02" db="EMBL/GenBank/DDBJ databases">
        <title>Genome sequence of the nitrite-oxidizing bacterium Nitrobacter vulgaris strain Ab1.</title>
        <authorList>
            <person name="Mellbye B.L."/>
            <person name="Davis E.W."/>
            <person name="Spieck E."/>
            <person name="Chang J.H."/>
            <person name="Bottomley P.J."/>
            <person name="Sayavedra-Soto L.A."/>
        </authorList>
    </citation>
    <scope>NUCLEOTIDE SEQUENCE [LARGE SCALE GENOMIC DNA]</scope>
    <source>
        <strain evidence="1 2">Ab1</strain>
    </source>
</reference>